<dbReference type="Pfam" id="PF02643">
    <property type="entry name" value="DUF192"/>
    <property type="match status" value="1"/>
</dbReference>
<accession>A0ABW0WDJ9</accession>
<dbReference type="Proteomes" id="UP001596065">
    <property type="component" value="Unassembled WGS sequence"/>
</dbReference>
<reference evidence="2" key="1">
    <citation type="journal article" date="2019" name="Int. J. Syst. Evol. Microbiol.">
        <title>The Global Catalogue of Microorganisms (GCM) 10K type strain sequencing project: providing services to taxonomists for standard genome sequencing and annotation.</title>
        <authorList>
            <consortium name="The Broad Institute Genomics Platform"/>
            <consortium name="The Broad Institute Genome Sequencing Center for Infectious Disease"/>
            <person name="Wu L."/>
            <person name="Ma J."/>
        </authorList>
    </citation>
    <scope>NUCLEOTIDE SEQUENCE [LARGE SCALE GENOMIC DNA]</scope>
    <source>
        <strain evidence="2">KCTC 5701</strain>
    </source>
</reference>
<name>A0ABW0WDJ9_STRNO</name>
<dbReference type="RefSeq" id="WP_344348418.1">
    <property type="nucleotide sequence ID" value="NZ_BAAASM010000015.1"/>
</dbReference>
<proteinExistence type="predicted"/>
<dbReference type="EMBL" id="JBHSOE010000009">
    <property type="protein sequence ID" value="MFC5655503.1"/>
    <property type="molecule type" value="Genomic_DNA"/>
</dbReference>
<dbReference type="InterPro" id="IPR038695">
    <property type="entry name" value="Saro_0823-like_sf"/>
</dbReference>
<organism evidence="1 2">
    <name type="scientific">Streptomyces nogalater</name>
    <dbReference type="NCBI Taxonomy" id="38314"/>
    <lineage>
        <taxon>Bacteria</taxon>
        <taxon>Bacillati</taxon>
        <taxon>Actinomycetota</taxon>
        <taxon>Actinomycetes</taxon>
        <taxon>Kitasatosporales</taxon>
        <taxon>Streptomycetaceae</taxon>
        <taxon>Streptomyces</taxon>
    </lineage>
</organism>
<evidence type="ECO:0000313" key="1">
    <source>
        <dbReference type="EMBL" id="MFC5655503.1"/>
    </source>
</evidence>
<protein>
    <submittedName>
        <fullName evidence="1">DUF192 domain-containing protein</fullName>
    </submittedName>
</protein>
<sequence>MGRWRDGRGRLTVRTDTGEVPAASVPLEIAASYRARTKGLLGRDAVDGALLLSPASGVHTFGMRIPIDVAYLDRRLTVIAVRTMPPGRLGLPRPRARHVLEAAAGAMAGWGVRAGVRVEVETEAEAEAEAEVETEG</sequence>
<keyword evidence="2" id="KW-1185">Reference proteome</keyword>
<gene>
    <name evidence="1" type="ORF">ACFP3J_08365</name>
</gene>
<dbReference type="Gene3D" id="2.60.120.1140">
    <property type="entry name" value="Protein of unknown function DUF192"/>
    <property type="match status" value="1"/>
</dbReference>
<evidence type="ECO:0000313" key="2">
    <source>
        <dbReference type="Proteomes" id="UP001596065"/>
    </source>
</evidence>
<comment type="caution">
    <text evidence="1">The sequence shown here is derived from an EMBL/GenBank/DDBJ whole genome shotgun (WGS) entry which is preliminary data.</text>
</comment>
<dbReference type="InterPro" id="IPR003795">
    <property type="entry name" value="DUF192"/>
</dbReference>